<dbReference type="GO" id="GO:0006355">
    <property type="term" value="P:regulation of DNA-templated transcription"/>
    <property type="evidence" value="ECO:0007669"/>
    <property type="project" value="InterPro"/>
</dbReference>
<dbReference type="SUPFAM" id="SSF46894">
    <property type="entry name" value="C-terminal effector domain of the bipartite response regulators"/>
    <property type="match status" value="1"/>
</dbReference>
<reference evidence="5 6" key="1">
    <citation type="submission" date="2018-06" db="EMBL/GenBank/DDBJ databases">
        <title>Sphaerisporangium craniellae sp. nov., isolated from a marine sponge in the South China Sea.</title>
        <authorList>
            <person name="Li L."/>
        </authorList>
    </citation>
    <scope>NUCLEOTIDE SEQUENCE [LARGE SCALE GENOMIC DNA]</scope>
    <source>
        <strain evidence="5 6">LHW63015</strain>
    </source>
</reference>
<proteinExistence type="predicted"/>
<feature type="domain" description="HTH luxR-type" evidence="4">
    <location>
        <begin position="304"/>
        <end position="369"/>
    </location>
</feature>
<dbReference type="InterPro" id="IPR029016">
    <property type="entry name" value="GAF-like_dom_sf"/>
</dbReference>
<sequence length="378" mass="41186">MSASPYLRRDAGEGKYLFRARHRKVYVFPRFLRSGTLEPRYGSGGGGGVEADQITLSPRHLHAFAEVGFQVAGRRGAQGAMAALRRVIPMDAYEFVAFDPATGRHQSLIADGYSRVDSDAAEEYARLDPYRAAMANREPLLMGAPGTERYYRRHLEPYGWQAGLTTPLFLDEGRYTGLLHLGARDPGAFCARAAALVNAVSPTLAHVTDLRRCLIETGGLPPGFHAMSFDRTGTRREVAGLPPSEAIAAAPGMAALAREFIDSRELSRRGLWPDAEGRWREVRLMRAGVGFQGAIQGALIAERPCALPYDLTGREVDVLTRVASGDSNPQIAATLVLSVRTVTTHLEHIFAKLGCDSRTRLTTKVLAEGLCRLDVPQG</sequence>
<comment type="caution">
    <text evidence="5">The sequence shown here is derived from an EMBL/GenBank/DDBJ whole genome shotgun (WGS) entry which is preliminary data.</text>
</comment>
<dbReference type="AlphaFoldDB" id="A0A366LR50"/>
<dbReference type="GO" id="GO:0003677">
    <property type="term" value="F:DNA binding"/>
    <property type="evidence" value="ECO:0007669"/>
    <property type="project" value="UniProtKB-KW"/>
</dbReference>
<dbReference type="Proteomes" id="UP000253303">
    <property type="component" value="Unassembled WGS sequence"/>
</dbReference>
<dbReference type="InterPro" id="IPR036388">
    <property type="entry name" value="WH-like_DNA-bd_sf"/>
</dbReference>
<dbReference type="Gene3D" id="3.30.450.40">
    <property type="match status" value="1"/>
</dbReference>
<dbReference type="Pfam" id="PF00196">
    <property type="entry name" value="GerE"/>
    <property type="match status" value="1"/>
</dbReference>
<evidence type="ECO:0000259" key="4">
    <source>
        <dbReference type="PROSITE" id="PS50043"/>
    </source>
</evidence>
<dbReference type="CDD" id="cd06170">
    <property type="entry name" value="LuxR_C_like"/>
    <property type="match status" value="1"/>
</dbReference>
<protein>
    <submittedName>
        <fullName evidence="5">DNA-binding response regulator</fullName>
    </submittedName>
</protein>
<dbReference type="InterPro" id="IPR016032">
    <property type="entry name" value="Sig_transdc_resp-reg_C-effctor"/>
</dbReference>
<keyword evidence="2 5" id="KW-0238">DNA-binding</keyword>
<dbReference type="PROSITE" id="PS00622">
    <property type="entry name" value="HTH_LUXR_1"/>
    <property type="match status" value="1"/>
</dbReference>
<dbReference type="PRINTS" id="PR00038">
    <property type="entry name" value="HTHLUXR"/>
</dbReference>
<evidence type="ECO:0000256" key="3">
    <source>
        <dbReference type="ARBA" id="ARBA00023163"/>
    </source>
</evidence>
<evidence type="ECO:0000256" key="1">
    <source>
        <dbReference type="ARBA" id="ARBA00023015"/>
    </source>
</evidence>
<keyword evidence="3" id="KW-0804">Transcription</keyword>
<dbReference type="SMART" id="SM00421">
    <property type="entry name" value="HTH_LUXR"/>
    <property type="match status" value="1"/>
</dbReference>
<keyword evidence="6" id="KW-1185">Reference proteome</keyword>
<dbReference type="OrthoDB" id="3539648at2"/>
<name>A0A366LR50_9ACTN</name>
<gene>
    <name evidence="5" type="ORF">DP939_32635</name>
</gene>
<dbReference type="SUPFAM" id="SSF55781">
    <property type="entry name" value="GAF domain-like"/>
    <property type="match status" value="1"/>
</dbReference>
<dbReference type="InterPro" id="IPR000792">
    <property type="entry name" value="Tscrpt_reg_LuxR_C"/>
</dbReference>
<dbReference type="EMBL" id="QMEY01000019">
    <property type="protein sequence ID" value="RBQ16090.1"/>
    <property type="molecule type" value="Genomic_DNA"/>
</dbReference>
<dbReference type="PANTHER" id="PTHR44688:SF16">
    <property type="entry name" value="DNA-BINDING TRANSCRIPTIONAL ACTIVATOR DEVR_DOSR"/>
    <property type="match status" value="1"/>
</dbReference>
<dbReference type="Gene3D" id="1.10.10.10">
    <property type="entry name" value="Winged helix-like DNA-binding domain superfamily/Winged helix DNA-binding domain"/>
    <property type="match status" value="1"/>
</dbReference>
<dbReference type="PANTHER" id="PTHR44688">
    <property type="entry name" value="DNA-BINDING TRANSCRIPTIONAL ACTIVATOR DEVR_DOSR"/>
    <property type="match status" value="1"/>
</dbReference>
<keyword evidence="1" id="KW-0805">Transcription regulation</keyword>
<evidence type="ECO:0000313" key="6">
    <source>
        <dbReference type="Proteomes" id="UP000253303"/>
    </source>
</evidence>
<accession>A0A366LR50</accession>
<dbReference type="PROSITE" id="PS50043">
    <property type="entry name" value="HTH_LUXR_2"/>
    <property type="match status" value="1"/>
</dbReference>
<organism evidence="5 6">
    <name type="scientific">Spongiactinospora rosea</name>
    <dbReference type="NCBI Taxonomy" id="2248750"/>
    <lineage>
        <taxon>Bacteria</taxon>
        <taxon>Bacillati</taxon>
        <taxon>Actinomycetota</taxon>
        <taxon>Actinomycetes</taxon>
        <taxon>Streptosporangiales</taxon>
        <taxon>Streptosporangiaceae</taxon>
        <taxon>Spongiactinospora</taxon>
    </lineage>
</organism>
<evidence type="ECO:0000256" key="2">
    <source>
        <dbReference type="ARBA" id="ARBA00023125"/>
    </source>
</evidence>
<evidence type="ECO:0000313" key="5">
    <source>
        <dbReference type="EMBL" id="RBQ16090.1"/>
    </source>
</evidence>